<organism evidence="1 2">
    <name type="scientific">Ktedonospora formicarum</name>
    <dbReference type="NCBI Taxonomy" id="2778364"/>
    <lineage>
        <taxon>Bacteria</taxon>
        <taxon>Bacillati</taxon>
        <taxon>Chloroflexota</taxon>
        <taxon>Ktedonobacteria</taxon>
        <taxon>Ktedonobacterales</taxon>
        <taxon>Ktedonobacteraceae</taxon>
        <taxon>Ktedonospora</taxon>
    </lineage>
</organism>
<name>A0A8J3IBF6_9CHLR</name>
<dbReference type="EMBL" id="BNJF01000009">
    <property type="protein sequence ID" value="GHO50858.1"/>
    <property type="molecule type" value="Genomic_DNA"/>
</dbReference>
<reference evidence="1" key="1">
    <citation type="submission" date="2020-10" db="EMBL/GenBank/DDBJ databases">
        <title>Taxonomic study of unclassified bacteria belonging to the class Ktedonobacteria.</title>
        <authorList>
            <person name="Yabe S."/>
            <person name="Wang C.M."/>
            <person name="Zheng Y."/>
            <person name="Sakai Y."/>
            <person name="Cavaletti L."/>
            <person name="Monciardini P."/>
            <person name="Donadio S."/>
        </authorList>
    </citation>
    <scope>NUCLEOTIDE SEQUENCE</scope>
    <source>
        <strain evidence="1">SOSP1-1</strain>
    </source>
</reference>
<accession>A0A8J3IBF6</accession>
<gene>
    <name evidence="1" type="ORF">KSX_90210</name>
</gene>
<protein>
    <submittedName>
        <fullName evidence="1">Uncharacterized protein</fullName>
    </submittedName>
</protein>
<evidence type="ECO:0000313" key="1">
    <source>
        <dbReference type="EMBL" id="GHO50858.1"/>
    </source>
</evidence>
<comment type="caution">
    <text evidence="1">The sequence shown here is derived from an EMBL/GenBank/DDBJ whole genome shotgun (WGS) entry which is preliminary data.</text>
</comment>
<sequence length="95" mass="11148">MIRMLVVFALSLLMLLVLIRVVLRSRRKRLYVRIDDDGSVKLGTCQHCVVREKKRPNRAWPADGDRALDFPRDRLLQRLAPYGLQVEIEQEYVCP</sequence>
<keyword evidence="2" id="KW-1185">Reference proteome</keyword>
<proteinExistence type="predicted"/>
<dbReference type="RefSeq" id="WP_220199813.1">
    <property type="nucleotide sequence ID" value="NZ_BNJF01000009.1"/>
</dbReference>
<dbReference type="AlphaFoldDB" id="A0A8J3IBF6"/>
<evidence type="ECO:0000313" key="2">
    <source>
        <dbReference type="Proteomes" id="UP000612362"/>
    </source>
</evidence>
<dbReference type="Proteomes" id="UP000612362">
    <property type="component" value="Unassembled WGS sequence"/>
</dbReference>